<feature type="chain" id="PRO_5011733581" description="Protease inhibitor Inh" evidence="1">
    <location>
        <begin position="24"/>
        <end position="151"/>
    </location>
</feature>
<evidence type="ECO:0000313" key="3">
    <source>
        <dbReference type="Proteomes" id="UP000198804"/>
    </source>
</evidence>
<dbReference type="Pfam" id="PF19453">
    <property type="entry name" value="DUF5991"/>
    <property type="match status" value="1"/>
</dbReference>
<dbReference type="EMBL" id="FOSV01000012">
    <property type="protein sequence ID" value="SFL30045.1"/>
    <property type="molecule type" value="Genomic_DNA"/>
</dbReference>
<gene>
    <name evidence="2" type="ORF">SAMN04488125_11291</name>
</gene>
<protein>
    <recommendedName>
        <fullName evidence="4">Protease inhibitor Inh</fullName>
    </recommendedName>
</protein>
<keyword evidence="1" id="KW-0732">Signal</keyword>
<evidence type="ECO:0008006" key="4">
    <source>
        <dbReference type="Google" id="ProtNLM"/>
    </source>
</evidence>
<accession>A0A1I4GJ90</accession>
<dbReference type="AlphaFoldDB" id="A0A1I4GJ90"/>
<evidence type="ECO:0000256" key="1">
    <source>
        <dbReference type="SAM" id="SignalP"/>
    </source>
</evidence>
<dbReference type="Proteomes" id="UP000198804">
    <property type="component" value="Unassembled WGS sequence"/>
</dbReference>
<dbReference type="RefSeq" id="WP_091947903.1">
    <property type="nucleotide sequence ID" value="NZ_FOSV01000012.1"/>
</dbReference>
<feature type="signal peptide" evidence="1">
    <location>
        <begin position="1"/>
        <end position="23"/>
    </location>
</feature>
<evidence type="ECO:0000313" key="2">
    <source>
        <dbReference type="EMBL" id="SFL30045.1"/>
    </source>
</evidence>
<keyword evidence="3" id="KW-1185">Reference proteome</keyword>
<dbReference type="OrthoDB" id="7567271at2"/>
<reference evidence="3" key="1">
    <citation type="submission" date="2016-10" db="EMBL/GenBank/DDBJ databases">
        <authorList>
            <person name="Varghese N."/>
            <person name="Submissions S."/>
        </authorList>
    </citation>
    <scope>NUCLEOTIDE SEQUENCE [LARGE SCALE GENOMIC DNA]</scope>
    <source>
        <strain evidence="3">CGMCC 1.6474</strain>
    </source>
</reference>
<sequence length="151" mass="16424">MRITTIQACLAAMPLLATLPAQAMAPEWQGRYRYEHDAGLTEGGSSVHVTYELALGPAGARGGCLFTARGFQTDERIVCQTRAEGPNLTVNFHRYEDGRTVNKYGVAVYKPGEPLFTLSRADGAGLLTRWQALEPDGESVSQNGAFFSKVR</sequence>
<proteinExistence type="predicted"/>
<name>A0A1I4GJ90_9HYPH</name>
<dbReference type="InterPro" id="IPR046033">
    <property type="entry name" value="DUF5991"/>
</dbReference>
<organism evidence="2 3">
    <name type="scientific">Methylorubrum salsuginis</name>
    <dbReference type="NCBI Taxonomy" id="414703"/>
    <lineage>
        <taxon>Bacteria</taxon>
        <taxon>Pseudomonadati</taxon>
        <taxon>Pseudomonadota</taxon>
        <taxon>Alphaproteobacteria</taxon>
        <taxon>Hyphomicrobiales</taxon>
        <taxon>Methylobacteriaceae</taxon>
        <taxon>Methylorubrum</taxon>
    </lineage>
</organism>